<proteinExistence type="predicted"/>
<dbReference type="FunFam" id="3.10.50.30:FF:000002">
    <property type="entry name" value="Regulator of nucleoside diphosphate kinase"/>
    <property type="match status" value="1"/>
</dbReference>
<evidence type="ECO:0000259" key="2">
    <source>
        <dbReference type="Pfam" id="PF14760"/>
    </source>
</evidence>
<evidence type="ECO:0000313" key="3">
    <source>
        <dbReference type="EMBL" id="ORE86394.1"/>
    </source>
</evidence>
<gene>
    <name evidence="3" type="ORF">ATO7_13893</name>
</gene>
<dbReference type="InterPro" id="IPR029462">
    <property type="entry name" value="Rnk_N"/>
</dbReference>
<evidence type="ECO:0000259" key="1">
    <source>
        <dbReference type="Pfam" id="PF01272"/>
    </source>
</evidence>
<dbReference type="NCBIfam" id="NF004396">
    <property type="entry name" value="PRK05753.1"/>
    <property type="match status" value="1"/>
</dbReference>
<dbReference type="Gene3D" id="3.10.50.30">
    <property type="entry name" value="Transcription elongation factor, GreA/GreB, C-terminal domain"/>
    <property type="match status" value="1"/>
</dbReference>
<dbReference type="RefSeq" id="WP_083562933.1">
    <property type="nucleotide sequence ID" value="NZ_AQQV01000003.1"/>
</dbReference>
<dbReference type="STRING" id="1317117.ATO7_13893"/>
<dbReference type="InterPro" id="IPR023459">
    <property type="entry name" value="Tscrpt_elong_fac_GreA/B_fam"/>
</dbReference>
<reference evidence="3 4" key="1">
    <citation type="submission" date="2013-04" db="EMBL/GenBank/DDBJ databases">
        <title>Oceanococcus atlanticus 22II-S10r2 Genome Sequencing.</title>
        <authorList>
            <person name="Lai Q."/>
            <person name="Li G."/>
            <person name="Shao Z."/>
        </authorList>
    </citation>
    <scope>NUCLEOTIDE SEQUENCE [LARGE SCALE GENOMIC DNA]</scope>
    <source>
        <strain evidence="3 4">22II-S10r2</strain>
    </source>
</reference>
<feature type="domain" description="Regulator of nucleoside diphosphate kinase N-terminal" evidence="2">
    <location>
        <begin position="5"/>
        <end position="45"/>
    </location>
</feature>
<comment type="caution">
    <text evidence="3">The sequence shown here is derived from an EMBL/GenBank/DDBJ whole genome shotgun (WGS) entry which is preliminary data.</text>
</comment>
<keyword evidence="3" id="KW-0648">Protein biosynthesis</keyword>
<dbReference type="GO" id="GO:0070063">
    <property type="term" value="F:RNA polymerase binding"/>
    <property type="evidence" value="ECO:0007669"/>
    <property type="project" value="InterPro"/>
</dbReference>
<dbReference type="PANTHER" id="PTHR30437">
    <property type="entry name" value="TRANSCRIPTION ELONGATION FACTOR GREA"/>
    <property type="match status" value="1"/>
</dbReference>
<dbReference type="Pfam" id="PF01272">
    <property type="entry name" value="GreA_GreB"/>
    <property type="match status" value="1"/>
</dbReference>
<dbReference type="EMBL" id="AQQV01000003">
    <property type="protein sequence ID" value="ORE86394.1"/>
    <property type="molecule type" value="Genomic_DNA"/>
</dbReference>
<dbReference type="AlphaFoldDB" id="A0A1Y1SDX4"/>
<evidence type="ECO:0000313" key="4">
    <source>
        <dbReference type="Proteomes" id="UP000192342"/>
    </source>
</evidence>
<dbReference type="OrthoDB" id="192847at2"/>
<dbReference type="GO" id="GO:0003677">
    <property type="term" value="F:DNA binding"/>
    <property type="evidence" value="ECO:0007669"/>
    <property type="project" value="InterPro"/>
</dbReference>
<dbReference type="GO" id="GO:0006354">
    <property type="term" value="P:DNA-templated transcription elongation"/>
    <property type="evidence" value="ECO:0007669"/>
    <property type="project" value="TreeGrafter"/>
</dbReference>
<protein>
    <submittedName>
        <fullName evidence="3">Transcription elongation factor GreA/GreB</fullName>
    </submittedName>
</protein>
<keyword evidence="4" id="KW-1185">Reference proteome</keyword>
<dbReference type="SUPFAM" id="SSF54534">
    <property type="entry name" value="FKBP-like"/>
    <property type="match status" value="1"/>
</dbReference>
<dbReference type="Gene3D" id="1.10.286.20">
    <property type="match status" value="1"/>
</dbReference>
<dbReference type="InterPro" id="IPR001437">
    <property type="entry name" value="Tscrpt_elong_fac_GreA/B_C"/>
</dbReference>
<dbReference type="Proteomes" id="UP000192342">
    <property type="component" value="Unassembled WGS sequence"/>
</dbReference>
<dbReference type="GO" id="GO:0032784">
    <property type="term" value="P:regulation of DNA-templated transcription elongation"/>
    <property type="evidence" value="ECO:0007669"/>
    <property type="project" value="InterPro"/>
</dbReference>
<accession>A0A1Y1SDX4</accession>
<keyword evidence="3" id="KW-0251">Elongation factor</keyword>
<dbReference type="InterPro" id="IPR036953">
    <property type="entry name" value="GreA/GreB_C_sf"/>
</dbReference>
<name>A0A1Y1SDX4_9GAMM</name>
<dbReference type="PANTHER" id="PTHR30437:SF5">
    <property type="entry name" value="REGULATOR OF NUCLEOSIDE DIPHOSPHATE KINASE"/>
    <property type="match status" value="1"/>
</dbReference>
<dbReference type="GO" id="GO:0003746">
    <property type="term" value="F:translation elongation factor activity"/>
    <property type="evidence" value="ECO:0007669"/>
    <property type="project" value="UniProtKB-KW"/>
</dbReference>
<organism evidence="3 4">
    <name type="scientific">Oceanococcus atlanticus</name>
    <dbReference type="NCBI Taxonomy" id="1317117"/>
    <lineage>
        <taxon>Bacteria</taxon>
        <taxon>Pseudomonadati</taxon>
        <taxon>Pseudomonadota</taxon>
        <taxon>Gammaproteobacteria</taxon>
        <taxon>Chromatiales</taxon>
        <taxon>Oceanococcaceae</taxon>
        <taxon>Oceanococcus</taxon>
    </lineage>
</organism>
<sequence>MAARPDIVISSLDADRLEAVLYSNSGKTLPGRDDLLAELERAEIVTPEQIPPNVVTMNSKVRFKADATGATFCYTLVYPDKVDDSGETLSILAPIGSALLGLAEGESIEWPSPDGRTLSVTIDEILYQPERAGDLHR</sequence>
<feature type="domain" description="Transcription elongation factor GreA/GreB C-terminal" evidence="1">
    <location>
        <begin position="52"/>
        <end position="127"/>
    </location>
</feature>
<dbReference type="Pfam" id="PF14760">
    <property type="entry name" value="Rnk_N"/>
    <property type="match status" value="1"/>
</dbReference>